<dbReference type="AlphaFoldDB" id="A0A402CPM7"/>
<name>A0A402CPM7_9BACT</name>
<dbReference type="InterPro" id="IPR019887">
    <property type="entry name" value="Tscrpt_reg_AsnC/Lrp_C"/>
</dbReference>
<dbReference type="GO" id="GO:0043200">
    <property type="term" value="P:response to amino acid"/>
    <property type="evidence" value="ECO:0007669"/>
    <property type="project" value="TreeGrafter"/>
</dbReference>
<dbReference type="InterPro" id="IPR011008">
    <property type="entry name" value="Dimeric_a/b-barrel"/>
</dbReference>
<dbReference type="GO" id="GO:0043565">
    <property type="term" value="F:sequence-specific DNA binding"/>
    <property type="evidence" value="ECO:0007669"/>
    <property type="project" value="InterPro"/>
</dbReference>
<proteinExistence type="predicted"/>
<dbReference type="PRINTS" id="PR00033">
    <property type="entry name" value="HTHASNC"/>
</dbReference>
<accession>A0A402CPM7</accession>
<dbReference type="InterPro" id="IPR036388">
    <property type="entry name" value="WH-like_DNA-bd_sf"/>
</dbReference>
<dbReference type="InterPro" id="IPR019888">
    <property type="entry name" value="Tscrpt_reg_AsnC-like"/>
</dbReference>
<dbReference type="GO" id="GO:0005829">
    <property type="term" value="C:cytosol"/>
    <property type="evidence" value="ECO:0007669"/>
    <property type="project" value="TreeGrafter"/>
</dbReference>
<sequence>MTTYSLDETDKLLLRALSEDSRASAASLAKVVGMTRQAVADRMERLRADGVIQAYTLSVDPDKIGMTVRAFIAITLMPACSDADEASVIQLLKDNAWVRECYRVTGEDYFQVRVVAPDIDAIRSVVLALRATGFVQGTRTMLALQTLFEKDPAGFIEADA</sequence>
<dbReference type="Gene3D" id="1.10.10.10">
    <property type="entry name" value="Winged helix-like DNA-binding domain superfamily/Winged helix DNA-binding domain"/>
    <property type="match status" value="1"/>
</dbReference>
<dbReference type="InterPro" id="IPR000485">
    <property type="entry name" value="AsnC-type_HTH_dom"/>
</dbReference>
<dbReference type="SMART" id="SM00344">
    <property type="entry name" value="HTH_ASNC"/>
    <property type="match status" value="1"/>
</dbReference>
<dbReference type="SUPFAM" id="SSF54909">
    <property type="entry name" value="Dimeric alpha+beta barrel"/>
    <property type="match status" value="1"/>
</dbReference>
<dbReference type="KEGG" id="ccot:CCAX7_50090"/>
<dbReference type="Pfam" id="PF01037">
    <property type="entry name" value="AsnC_trans_reg"/>
    <property type="match status" value="1"/>
</dbReference>
<dbReference type="RefSeq" id="WP_119319359.1">
    <property type="nucleotide sequence ID" value="NZ_AP025739.1"/>
</dbReference>
<protein>
    <submittedName>
        <fullName evidence="1">Transcriptional regulator AzlB</fullName>
    </submittedName>
</protein>
<dbReference type="OrthoDB" id="5243753at2"/>
<dbReference type="Pfam" id="PF13404">
    <property type="entry name" value="HTH_AsnC-type"/>
    <property type="match status" value="1"/>
</dbReference>
<dbReference type="FunCoup" id="A0A402CPM7">
    <property type="interactions" value="77"/>
</dbReference>
<evidence type="ECO:0000313" key="1">
    <source>
        <dbReference type="EMBL" id="BDI32958.1"/>
    </source>
</evidence>
<dbReference type="Proteomes" id="UP000287394">
    <property type="component" value="Chromosome"/>
</dbReference>
<keyword evidence="2" id="KW-1185">Reference proteome</keyword>
<dbReference type="PANTHER" id="PTHR30154">
    <property type="entry name" value="LEUCINE-RESPONSIVE REGULATORY PROTEIN"/>
    <property type="match status" value="1"/>
</dbReference>
<gene>
    <name evidence="1" type="primary">azlB</name>
    <name evidence="1" type="ORF">CCAX7_50090</name>
</gene>
<organism evidence="1 2">
    <name type="scientific">Capsulimonas corticalis</name>
    <dbReference type="NCBI Taxonomy" id="2219043"/>
    <lineage>
        <taxon>Bacteria</taxon>
        <taxon>Bacillati</taxon>
        <taxon>Armatimonadota</taxon>
        <taxon>Armatimonadia</taxon>
        <taxon>Capsulimonadales</taxon>
        <taxon>Capsulimonadaceae</taxon>
        <taxon>Capsulimonas</taxon>
    </lineage>
</organism>
<reference evidence="1 2" key="1">
    <citation type="journal article" date="2019" name="Int. J. Syst. Evol. Microbiol.">
        <title>Capsulimonas corticalis gen. nov., sp. nov., an aerobic capsulated bacterium, of a novel bacterial order, Capsulimonadales ord. nov., of the class Armatimonadia of the phylum Armatimonadetes.</title>
        <authorList>
            <person name="Li J."/>
            <person name="Kudo C."/>
            <person name="Tonouchi A."/>
        </authorList>
    </citation>
    <scope>NUCLEOTIDE SEQUENCE [LARGE SCALE GENOMIC DNA]</scope>
    <source>
        <strain evidence="1 2">AX-7</strain>
    </source>
</reference>
<dbReference type="PANTHER" id="PTHR30154:SF53">
    <property type="entry name" value="HTH-TYPE TRANSCRIPTIONAL REGULATOR LRPC"/>
    <property type="match status" value="1"/>
</dbReference>
<dbReference type="Gene3D" id="3.30.70.920">
    <property type="match status" value="1"/>
</dbReference>
<dbReference type="SUPFAM" id="SSF46785">
    <property type="entry name" value="Winged helix' DNA-binding domain"/>
    <property type="match status" value="1"/>
</dbReference>
<dbReference type="EMBL" id="AP025739">
    <property type="protein sequence ID" value="BDI32958.1"/>
    <property type="molecule type" value="Genomic_DNA"/>
</dbReference>
<evidence type="ECO:0000313" key="2">
    <source>
        <dbReference type="Proteomes" id="UP000287394"/>
    </source>
</evidence>
<dbReference type="InterPro" id="IPR036390">
    <property type="entry name" value="WH_DNA-bd_sf"/>
</dbReference>
<dbReference type="PROSITE" id="PS50956">
    <property type="entry name" value="HTH_ASNC_2"/>
    <property type="match status" value="1"/>
</dbReference>